<dbReference type="OrthoDB" id="3690525at2"/>
<name>A0A1H7VMN1_STRJI</name>
<dbReference type="CDD" id="cd06173">
    <property type="entry name" value="MFS_MefA_like"/>
    <property type="match status" value="1"/>
</dbReference>
<evidence type="ECO:0000256" key="4">
    <source>
        <dbReference type="ARBA" id="ARBA00022989"/>
    </source>
</evidence>
<keyword evidence="3 6" id="KW-0812">Transmembrane</keyword>
<keyword evidence="8" id="KW-1185">Reference proteome</keyword>
<evidence type="ECO:0000256" key="1">
    <source>
        <dbReference type="ARBA" id="ARBA00004651"/>
    </source>
</evidence>
<dbReference type="GO" id="GO:0005886">
    <property type="term" value="C:plasma membrane"/>
    <property type="evidence" value="ECO:0007669"/>
    <property type="project" value="UniProtKB-SubCell"/>
</dbReference>
<keyword evidence="5 6" id="KW-0472">Membrane</keyword>
<evidence type="ECO:0000256" key="5">
    <source>
        <dbReference type="ARBA" id="ARBA00023136"/>
    </source>
</evidence>
<dbReference type="PANTHER" id="PTHR23513:SF6">
    <property type="entry name" value="MAJOR FACILITATOR SUPERFAMILY ASSOCIATED DOMAIN-CONTAINING PROTEIN"/>
    <property type="match status" value="1"/>
</dbReference>
<feature type="transmembrane region" description="Helical" evidence="6">
    <location>
        <begin position="305"/>
        <end position="330"/>
    </location>
</feature>
<dbReference type="STRING" id="235985.SAMN05414137_118125"/>
<evidence type="ECO:0000256" key="2">
    <source>
        <dbReference type="ARBA" id="ARBA00022475"/>
    </source>
</evidence>
<dbReference type="RefSeq" id="WP_042446172.1">
    <property type="nucleotide sequence ID" value="NZ_BBPN01000010.1"/>
</dbReference>
<dbReference type="SUPFAM" id="SSF103473">
    <property type="entry name" value="MFS general substrate transporter"/>
    <property type="match status" value="1"/>
</dbReference>
<dbReference type="GO" id="GO:0022857">
    <property type="term" value="F:transmembrane transporter activity"/>
    <property type="evidence" value="ECO:0007669"/>
    <property type="project" value="InterPro"/>
</dbReference>
<dbReference type="AlphaFoldDB" id="A0A1H7VMN1"/>
<evidence type="ECO:0000313" key="8">
    <source>
        <dbReference type="Proteomes" id="UP000183015"/>
    </source>
</evidence>
<dbReference type="Proteomes" id="UP000183015">
    <property type="component" value="Unassembled WGS sequence"/>
</dbReference>
<dbReference type="InterPro" id="IPR036259">
    <property type="entry name" value="MFS_trans_sf"/>
</dbReference>
<feature type="transmembrane region" description="Helical" evidence="6">
    <location>
        <begin position="100"/>
        <end position="126"/>
    </location>
</feature>
<feature type="transmembrane region" description="Helical" evidence="6">
    <location>
        <begin position="386"/>
        <end position="407"/>
    </location>
</feature>
<dbReference type="Pfam" id="PF07690">
    <property type="entry name" value="MFS_1"/>
    <property type="match status" value="1"/>
</dbReference>
<dbReference type="PANTHER" id="PTHR23513">
    <property type="entry name" value="INTEGRAL MEMBRANE EFFLUX PROTEIN-RELATED"/>
    <property type="match status" value="1"/>
</dbReference>
<gene>
    <name evidence="7" type="ORF">SAMN05414137_118125</name>
</gene>
<dbReference type="EMBL" id="FOAZ01000018">
    <property type="protein sequence ID" value="SEM10159.1"/>
    <property type="molecule type" value="Genomic_DNA"/>
</dbReference>
<reference evidence="8" key="1">
    <citation type="submission" date="2016-10" db="EMBL/GenBank/DDBJ databases">
        <authorList>
            <person name="Varghese N."/>
        </authorList>
    </citation>
    <scope>NUCLEOTIDE SEQUENCE [LARGE SCALE GENOMIC DNA]</scope>
    <source>
        <strain evidence="8">DSM 45096 / BCRC 16803 / CGMCC 4.1857 / CIP 109030 / JCM 12277 / KCTC 19219 / NBRC 100920 / 33214</strain>
    </source>
</reference>
<protein>
    <submittedName>
        <fullName evidence="7">Predicted arabinose efflux permease, MFS family</fullName>
    </submittedName>
</protein>
<evidence type="ECO:0000256" key="6">
    <source>
        <dbReference type="SAM" id="Phobius"/>
    </source>
</evidence>
<proteinExistence type="predicted"/>
<dbReference type="InterPro" id="IPR011701">
    <property type="entry name" value="MFS"/>
</dbReference>
<organism evidence="7 8">
    <name type="scientific">Streptacidiphilus jiangxiensis</name>
    <dbReference type="NCBI Taxonomy" id="235985"/>
    <lineage>
        <taxon>Bacteria</taxon>
        <taxon>Bacillati</taxon>
        <taxon>Actinomycetota</taxon>
        <taxon>Actinomycetes</taxon>
        <taxon>Kitasatosporales</taxon>
        <taxon>Streptomycetaceae</taxon>
        <taxon>Streptacidiphilus</taxon>
    </lineage>
</organism>
<feature type="transmembrane region" description="Helical" evidence="6">
    <location>
        <begin position="237"/>
        <end position="260"/>
    </location>
</feature>
<sequence>MTALSTALHTRWQRSVIRRSPQLTTLTLSSIFSETASQFVGVALIWVVLVTTHSPADAGLVVLCRRIPEIISGPLLGPWFDRYAPVPLTALGYLVRGGTVAAIAVLSAVHLLSLPLLLVLCLFMGITNPLASVGSRVLIPRIVSTEDRQVANGVLSISDQFPYLVGPAMGGAMAGFAGTWALLVPAGMCLVALLLLIPLRAAGVRETPSGADSTPPPSGRSSWFGFKPMVTTPVVRAMMLLTILYYISYGPLLTAIPVFASTNLHSGGAGYGAMWSAMGLGALGGLVSIPRLAKRRPAVVNSVGAALWGVALLPLVVIHSLPAALVVMFVGGLVWAPYASTEIGVIQHSVPEDQHGAVFGARRSVIVSSSPTGAALGGVLLEHMTAVHVIGLSAVSCVAGGLICLALPSVRKTPPLNPAPDAAPAEEPATVAD</sequence>
<accession>A0A1H7VMN1</accession>
<feature type="transmembrane region" description="Helical" evidence="6">
    <location>
        <begin position="172"/>
        <end position="197"/>
    </location>
</feature>
<comment type="subcellular location">
    <subcellularLocation>
        <location evidence="1">Cell membrane</location>
        <topology evidence="1">Multi-pass membrane protein</topology>
    </subcellularLocation>
</comment>
<keyword evidence="2" id="KW-1003">Cell membrane</keyword>
<dbReference type="Gene3D" id="1.20.1250.20">
    <property type="entry name" value="MFS general substrate transporter like domains"/>
    <property type="match status" value="1"/>
</dbReference>
<dbReference type="eggNOG" id="COG2814">
    <property type="taxonomic scope" value="Bacteria"/>
</dbReference>
<evidence type="ECO:0000313" key="7">
    <source>
        <dbReference type="EMBL" id="SEM10159.1"/>
    </source>
</evidence>
<evidence type="ECO:0000256" key="3">
    <source>
        <dbReference type="ARBA" id="ARBA00022692"/>
    </source>
</evidence>
<feature type="transmembrane region" description="Helical" evidence="6">
    <location>
        <begin position="272"/>
        <end position="293"/>
    </location>
</feature>
<keyword evidence="4 6" id="KW-1133">Transmembrane helix</keyword>